<feature type="non-terminal residue" evidence="2">
    <location>
        <position position="1"/>
    </location>
</feature>
<dbReference type="EMBL" id="GFAC01006489">
    <property type="protein sequence ID" value="JAT92699.1"/>
    <property type="molecule type" value="mRNA"/>
</dbReference>
<keyword evidence="1" id="KW-0732">Signal</keyword>
<feature type="signal peptide" evidence="1">
    <location>
        <begin position="1"/>
        <end position="22"/>
    </location>
</feature>
<name>A0A1E1X0A8_9ACAR</name>
<evidence type="ECO:0000313" key="2">
    <source>
        <dbReference type="EMBL" id="JAT92699.1"/>
    </source>
</evidence>
<proteinExistence type="evidence at transcript level"/>
<reference evidence="2" key="1">
    <citation type="journal article" date="2017" name="Front. Cell. Infect. Microbiol.">
        <title>The Distinct Transcriptional Response of the Midgut of Amblyomma sculptum and Amblyomma aureolatum Ticks to Rickettsia rickettsii Correlates to Their Differences in Susceptibility to Infection.</title>
        <authorList>
            <person name="Martins L.A."/>
            <person name="Galletti M.F.B.M."/>
            <person name="Ribeiro J.M."/>
            <person name="Fujita A."/>
            <person name="Costa F.B."/>
            <person name="Labruna M.B."/>
            <person name="Daffre S."/>
            <person name="Fogaca A.C."/>
        </authorList>
    </citation>
    <scope>NUCLEOTIDE SEQUENCE</scope>
</reference>
<organism evidence="2">
    <name type="scientific">Amblyomma aureolatum</name>
    <dbReference type="NCBI Taxonomy" id="187763"/>
    <lineage>
        <taxon>Eukaryota</taxon>
        <taxon>Metazoa</taxon>
        <taxon>Ecdysozoa</taxon>
        <taxon>Arthropoda</taxon>
        <taxon>Chelicerata</taxon>
        <taxon>Arachnida</taxon>
        <taxon>Acari</taxon>
        <taxon>Parasitiformes</taxon>
        <taxon>Ixodida</taxon>
        <taxon>Ixodoidea</taxon>
        <taxon>Ixodidae</taxon>
        <taxon>Amblyomminae</taxon>
        <taxon>Amblyomma</taxon>
    </lineage>
</organism>
<feature type="chain" id="PRO_5009115831" evidence="1">
    <location>
        <begin position="23"/>
        <end position="94"/>
    </location>
</feature>
<accession>A0A1E1X0A8</accession>
<dbReference type="AlphaFoldDB" id="A0A1E1X0A8"/>
<protein>
    <submittedName>
        <fullName evidence="2">Putative secreted protein</fullName>
    </submittedName>
</protein>
<sequence length="94" mass="9859">CKVCKQSCICICGLMCSSGTCATNSSLQACHCAHQVCQNNKDLAAISCGTLCACECLGLFINGMHRGRAAALLHVRFSSSCHCVGRQQTTLVCA</sequence>
<evidence type="ECO:0000256" key="1">
    <source>
        <dbReference type="SAM" id="SignalP"/>
    </source>
</evidence>